<dbReference type="CDD" id="cd06571">
    <property type="entry name" value="Bac_DnaA_C"/>
    <property type="match status" value="1"/>
</dbReference>
<dbReference type="EMBL" id="JACIED010000002">
    <property type="protein sequence ID" value="MBB4007262.1"/>
    <property type="molecule type" value="Genomic_DNA"/>
</dbReference>
<protein>
    <submittedName>
        <fullName evidence="2">Chromosomal replication initiation ATPase DnaA</fullName>
    </submittedName>
</protein>
<dbReference type="RefSeq" id="WP_075616919.1">
    <property type="nucleotide sequence ID" value="NZ_JACIED010000002.1"/>
</dbReference>
<sequence>MSSTPIENPVELPPADLKSADLKPRVIKPDSRLLCHSVARVTEEIFAIFHSPGLSQAGSRRQRCHIRQIAMYLCHVVLSLPQQDIGQAFGYDRSTVSHACHVIEDRRENAALDEILGVLERLVTVLSTVAKEGRHG</sequence>
<dbReference type="AlphaFoldDB" id="A0A7W6MTJ2"/>
<reference evidence="2 3" key="1">
    <citation type="submission" date="2020-08" db="EMBL/GenBank/DDBJ databases">
        <title>Genomic Encyclopedia of Type Strains, Phase IV (KMG-IV): sequencing the most valuable type-strain genomes for metagenomic binning, comparative biology and taxonomic classification.</title>
        <authorList>
            <person name="Goeker M."/>
        </authorList>
    </citation>
    <scope>NUCLEOTIDE SEQUENCE [LARGE SCALE GENOMIC DNA]</scope>
    <source>
        <strain evidence="2 3">DSM 100021</strain>
    </source>
</reference>
<dbReference type="GO" id="GO:0006275">
    <property type="term" value="P:regulation of DNA replication"/>
    <property type="evidence" value="ECO:0007669"/>
    <property type="project" value="InterPro"/>
</dbReference>
<dbReference type="SUPFAM" id="SSF48295">
    <property type="entry name" value="TrpR-like"/>
    <property type="match status" value="1"/>
</dbReference>
<gene>
    <name evidence="2" type="ORF">GGQ71_001525</name>
</gene>
<dbReference type="InterPro" id="IPR013159">
    <property type="entry name" value="DnaA_C"/>
</dbReference>
<organism evidence="2 3">
    <name type="scientific">Allorhizobium taibaishanense</name>
    <dbReference type="NCBI Taxonomy" id="887144"/>
    <lineage>
        <taxon>Bacteria</taxon>
        <taxon>Pseudomonadati</taxon>
        <taxon>Pseudomonadota</taxon>
        <taxon>Alphaproteobacteria</taxon>
        <taxon>Hyphomicrobiales</taxon>
        <taxon>Rhizobiaceae</taxon>
        <taxon>Rhizobium/Agrobacterium group</taxon>
        <taxon>Allorhizobium</taxon>
    </lineage>
</organism>
<evidence type="ECO:0000313" key="3">
    <source>
        <dbReference type="Proteomes" id="UP000544107"/>
    </source>
</evidence>
<name>A0A7W6MTJ2_9HYPH</name>
<accession>A0A7W6MTJ2</accession>
<dbReference type="Gene3D" id="1.10.1750.10">
    <property type="match status" value="1"/>
</dbReference>
<comment type="caution">
    <text evidence="2">The sequence shown here is derived from an EMBL/GenBank/DDBJ whole genome shotgun (WGS) entry which is preliminary data.</text>
</comment>
<feature type="domain" description="Chromosomal replication initiator DnaA C-terminal" evidence="1">
    <location>
        <begin position="37"/>
        <end position="103"/>
    </location>
</feature>
<dbReference type="InterPro" id="IPR010921">
    <property type="entry name" value="Trp_repressor/repl_initiator"/>
</dbReference>
<dbReference type="SMART" id="SM00760">
    <property type="entry name" value="Bac_DnaA_C"/>
    <property type="match status" value="1"/>
</dbReference>
<evidence type="ECO:0000313" key="2">
    <source>
        <dbReference type="EMBL" id="MBB4007262.1"/>
    </source>
</evidence>
<evidence type="ECO:0000259" key="1">
    <source>
        <dbReference type="SMART" id="SM00760"/>
    </source>
</evidence>
<dbReference type="Pfam" id="PF08299">
    <property type="entry name" value="Bac_DnaA_C"/>
    <property type="match status" value="1"/>
</dbReference>
<dbReference type="Proteomes" id="UP000544107">
    <property type="component" value="Unassembled WGS sequence"/>
</dbReference>
<proteinExistence type="predicted"/>
<dbReference type="GO" id="GO:0043565">
    <property type="term" value="F:sequence-specific DNA binding"/>
    <property type="evidence" value="ECO:0007669"/>
    <property type="project" value="InterPro"/>
</dbReference>
<dbReference type="GO" id="GO:0006270">
    <property type="term" value="P:DNA replication initiation"/>
    <property type="evidence" value="ECO:0007669"/>
    <property type="project" value="InterPro"/>
</dbReference>
<dbReference type="GO" id="GO:0005524">
    <property type="term" value="F:ATP binding"/>
    <property type="evidence" value="ECO:0007669"/>
    <property type="project" value="InterPro"/>
</dbReference>